<feature type="region of interest" description="Disordered" evidence="2">
    <location>
        <begin position="65"/>
        <end position="148"/>
    </location>
</feature>
<dbReference type="AlphaFoldDB" id="A0A9P4SJB6"/>
<keyword evidence="4" id="KW-1185">Reference proteome</keyword>
<feature type="coiled-coil region" evidence="1">
    <location>
        <begin position="32"/>
        <end position="59"/>
    </location>
</feature>
<evidence type="ECO:0000256" key="1">
    <source>
        <dbReference type="SAM" id="Coils"/>
    </source>
</evidence>
<dbReference type="Proteomes" id="UP000799429">
    <property type="component" value="Unassembled WGS sequence"/>
</dbReference>
<organism evidence="3 4">
    <name type="scientific">Patellaria atrata CBS 101060</name>
    <dbReference type="NCBI Taxonomy" id="1346257"/>
    <lineage>
        <taxon>Eukaryota</taxon>
        <taxon>Fungi</taxon>
        <taxon>Dikarya</taxon>
        <taxon>Ascomycota</taxon>
        <taxon>Pezizomycotina</taxon>
        <taxon>Dothideomycetes</taxon>
        <taxon>Dothideomycetes incertae sedis</taxon>
        <taxon>Patellariales</taxon>
        <taxon>Patellariaceae</taxon>
        <taxon>Patellaria</taxon>
    </lineage>
</organism>
<evidence type="ECO:0000256" key="2">
    <source>
        <dbReference type="SAM" id="MobiDB-lite"/>
    </source>
</evidence>
<evidence type="ECO:0000313" key="3">
    <source>
        <dbReference type="EMBL" id="KAF2843743.1"/>
    </source>
</evidence>
<reference evidence="3" key="1">
    <citation type="journal article" date="2020" name="Stud. Mycol.">
        <title>101 Dothideomycetes genomes: a test case for predicting lifestyles and emergence of pathogens.</title>
        <authorList>
            <person name="Haridas S."/>
            <person name="Albert R."/>
            <person name="Binder M."/>
            <person name="Bloem J."/>
            <person name="Labutti K."/>
            <person name="Salamov A."/>
            <person name="Andreopoulos B."/>
            <person name="Baker S."/>
            <person name="Barry K."/>
            <person name="Bills G."/>
            <person name="Bluhm B."/>
            <person name="Cannon C."/>
            <person name="Castanera R."/>
            <person name="Culley D."/>
            <person name="Daum C."/>
            <person name="Ezra D."/>
            <person name="Gonzalez J."/>
            <person name="Henrissat B."/>
            <person name="Kuo A."/>
            <person name="Liang C."/>
            <person name="Lipzen A."/>
            <person name="Lutzoni F."/>
            <person name="Magnuson J."/>
            <person name="Mondo S."/>
            <person name="Nolan M."/>
            <person name="Ohm R."/>
            <person name="Pangilinan J."/>
            <person name="Park H.-J."/>
            <person name="Ramirez L."/>
            <person name="Alfaro M."/>
            <person name="Sun H."/>
            <person name="Tritt A."/>
            <person name="Yoshinaga Y."/>
            <person name="Zwiers L.-H."/>
            <person name="Turgeon B."/>
            <person name="Goodwin S."/>
            <person name="Spatafora J."/>
            <person name="Crous P."/>
            <person name="Grigoriev I."/>
        </authorList>
    </citation>
    <scope>NUCLEOTIDE SEQUENCE</scope>
    <source>
        <strain evidence="3">CBS 101060</strain>
    </source>
</reference>
<keyword evidence="1" id="KW-0175">Coiled coil</keyword>
<feature type="compositionally biased region" description="Polar residues" evidence="2">
    <location>
        <begin position="126"/>
        <end position="148"/>
    </location>
</feature>
<gene>
    <name evidence="3" type="ORF">M501DRAFT_994768</name>
</gene>
<proteinExistence type="predicted"/>
<feature type="region of interest" description="Disordered" evidence="2">
    <location>
        <begin position="173"/>
        <end position="200"/>
    </location>
</feature>
<evidence type="ECO:0000313" key="4">
    <source>
        <dbReference type="Proteomes" id="UP000799429"/>
    </source>
</evidence>
<name>A0A9P4SJB6_9PEZI</name>
<sequence>MSADSQVSPLAFKGSLRGAKQLKQDVDDQNKLKNAELKISQLERHNQALKEKFDKAQTVIKDLGGSELSPVASPVGSPMSSYSIPSLRPMKKPDTSNPLYKTPPHPSSSWARANFPSMGSMLEDFSVSSPGNTSQSPTSTIQSHSAISHPSFRTAAQELLRNYTQNLAQLSQHSTQHYAGHHDRDSNTSDPFTDSHSPDPARVHASIQRAAAYIPPQSFSWRQKFEQQYRAFETWGAMFADNSITIEDNRFQAFIDTFTTTYMQGKRATVLGLMDSPLSCRGKIAAAVVNRVVFQRLWSDTIFDGLDSLKAKNLQNLRSKYQDAFSLGDQNDCQQCLMNMAEIFKCSPQWPNYHAWYTGLVTGVSTEIMQRVGYIIKDYNNAFSNLLTMIRASLNVVLEARSEDVDWKLDFGISEQLVDPMVHNIVIYNNPGPGPKEIQLCISPLVTSFEHSLELDSGTTVYKARIIACPQKSRLT</sequence>
<protein>
    <submittedName>
        <fullName evidence="3">Uncharacterized protein</fullName>
    </submittedName>
</protein>
<comment type="caution">
    <text evidence="3">The sequence shown here is derived from an EMBL/GenBank/DDBJ whole genome shotgun (WGS) entry which is preliminary data.</text>
</comment>
<accession>A0A9P4SJB6</accession>
<dbReference type="EMBL" id="MU006089">
    <property type="protein sequence ID" value="KAF2843743.1"/>
    <property type="molecule type" value="Genomic_DNA"/>
</dbReference>